<accession>A0AAP9IE15</accession>
<dbReference type="Pfam" id="PF22303">
    <property type="entry name" value="OspG_kinase"/>
    <property type="match status" value="1"/>
</dbReference>
<dbReference type="AlphaFoldDB" id="A0AAP9IE15"/>
<evidence type="ECO:0000259" key="1">
    <source>
        <dbReference type="Pfam" id="PF22303"/>
    </source>
</evidence>
<feature type="domain" description="Kinase OspG kinase" evidence="1">
    <location>
        <begin position="41"/>
        <end position="179"/>
    </location>
</feature>
<organism evidence="2 3">
    <name type="scientific">Pectobacterium parvum</name>
    <dbReference type="NCBI Taxonomy" id="2778550"/>
    <lineage>
        <taxon>Bacteria</taxon>
        <taxon>Pseudomonadati</taxon>
        <taxon>Pseudomonadota</taxon>
        <taxon>Gammaproteobacteria</taxon>
        <taxon>Enterobacterales</taxon>
        <taxon>Pectobacteriaceae</taxon>
        <taxon>Pectobacterium</taxon>
    </lineage>
</organism>
<evidence type="ECO:0000313" key="3">
    <source>
        <dbReference type="Proteomes" id="UP000464054"/>
    </source>
</evidence>
<dbReference type="InterPro" id="IPR054466">
    <property type="entry name" value="OspG_kinase"/>
</dbReference>
<proteinExistence type="predicted"/>
<name>A0AAP9IE15_9GAMM</name>
<reference evidence="3" key="1">
    <citation type="submission" date="2019-11" db="EMBL/GenBank/DDBJ databases">
        <authorList>
            <person name="Jee S."/>
        </authorList>
    </citation>
    <scope>NUCLEOTIDE SEQUENCE [LARGE SCALE GENOMIC DNA]</scope>
    <source>
        <strain evidence="3">PZ1</strain>
    </source>
</reference>
<dbReference type="EMBL" id="CP046377">
    <property type="protein sequence ID" value="QHQ23047.1"/>
    <property type="molecule type" value="Genomic_DNA"/>
</dbReference>
<gene>
    <name evidence="2" type="ORF">GMX10_02400</name>
</gene>
<dbReference type="SUPFAM" id="SSF56112">
    <property type="entry name" value="Protein kinase-like (PK-like)"/>
    <property type="match status" value="1"/>
</dbReference>
<evidence type="ECO:0000313" key="2">
    <source>
        <dbReference type="EMBL" id="QHQ23047.1"/>
    </source>
</evidence>
<sequence>MKLEQRKGLPFIRLGNGDKVNVDYINNKFIPEKIININPVIIGTGSISEVYNMGNGFVNKIYKGRIDEHHKSRLVAANNNAKGFNRYYGDRAGEVSITPFKDGSASVSVKLKKIDGYVLSDVNSSSNTEFLNEIETAIKTSNHPEKLSRLLQNNGIVHYDINKGNVIYNKGEFFIVDFDSANFLPKGEIVSQSQTNSMREKFKHIFDDVLREIDRKKS</sequence>
<dbReference type="Gene3D" id="3.30.200.20">
    <property type="entry name" value="Phosphorylase Kinase, domain 1"/>
    <property type="match status" value="1"/>
</dbReference>
<dbReference type="RefSeq" id="WP_161546639.1">
    <property type="nucleotide sequence ID" value="NZ_CP046377.1"/>
</dbReference>
<dbReference type="Gene3D" id="1.10.510.10">
    <property type="entry name" value="Transferase(Phosphotransferase) domain 1"/>
    <property type="match status" value="1"/>
</dbReference>
<protein>
    <recommendedName>
        <fullName evidence="1">Kinase OspG kinase domain-containing protein</fullName>
    </recommendedName>
</protein>
<dbReference type="InterPro" id="IPR011009">
    <property type="entry name" value="Kinase-like_dom_sf"/>
</dbReference>
<dbReference type="Proteomes" id="UP000464054">
    <property type="component" value="Chromosome"/>
</dbReference>